<feature type="binding site" evidence="3">
    <location>
        <position position="186"/>
    </location>
    <ligand>
        <name>Cu cation</name>
        <dbReference type="ChEBI" id="CHEBI:23378"/>
    </ligand>
</feature>
<comment type="similarity">
    <text evidence="1">Belongs to the SCO1/2 family.</text>
</comment>
<dbReference type="RefSeq" id="WP_255035690.1">
    <property type="nucleotide sequence ID" value="NZ_RJUF01000004.1"/>
</dbReference>
<gene>
    <name evidence="7" type="ORF">EGI31_03170</name>
</gene>
<keyword evidence="3" id="KW-0479">Metal-binding</keyword>
<keyword evidence="5" id="KW-0812">Transmembrane</keyword>
<feature type="domain" description="Thioredoxin" evidence="6">
    <location>
        <begin position="54"/>
        <end position="223"/>
    </location>
</feature>
<evidence type="ECO:0000259" key="6">
    <source>
        <dbReference type="PROSITE" id="PS51352"/>
    </source>
</evidence>
<dbReference type="EMBL" id="RJUF01000004">
    <property type="protein sequence ID" value="MCP9761942.1"/>
    <property type="molecule type" value="Genomic_DNA"/>
</dbReference>
<reference evidence="7 8" key="1">
    <citation type="submission" date="2018-11" db="EMBL/GenBank/DDBJ databases">
        <title>Novel bacteria species description.</title>
        <authorList>
            <person name="Han J.-H."/>
        </authorList>
    </citation>
    <scope>NUCLEOTIDE SEQUENCE [LARGE SCALE GENOMIC DNA]</scope>
    <source>
        <strain evidence="7 8">KCTC23259</strain>
    </source>
</reference>
<comment type="caution">
    <text evidence="7">The sequence shown here is derived from an EMBL/GenBank/DDBJ whole genome shotgun (WGS) entry which is preliminary data.</text>
</comment>
<keyword evidence="2 3" id="KW-0186">Copper</keyword>
<dbReference type="SUPFAM" id="SSF52833">
    <property type="entry name" value="Thioredoxin-like"/>
    <property type="match status" value="1"/>
</dbReference>
<accession>A0AAE3GZ60</accession>
<keyword evidence="4" id="KW-1015">Disulfide bond</keyword>
<evidence type="ECO:0000256" key="3">
    <source>
        <dbReference type="PIRSR" id="PIRSR603782-1"/>
    </source>
</evidence>
<feature type="transmembrane region" description="Helical" evidence="5">
    <location>
        <begin position="6"/>
        <end position="25"/>
    </location>
</feature>
<feature type="disulfide bond" description="Redox-active" evidence="4">
    <location>
        <begin position="90"/>
        <end position="94"/>
    </location>
</feature>
<dbReference type="Proteomes" id="UP001204144">
    <property type="component" value="Unassembled WGS sequence"/>
</dbReference>
<feature type="binding site" evidence="3">
    <location>
        <position position="90"/>
    </location>
    <ligand>
        <name>Cu cation</name>
        <dbReference type="ChEBI" id="CHEBI:23378"/>
    </ligand>
</feature>
<protein>
    <submittedName>
        <fullName evidence="7">SCO family protein</fullName>
    </submittedName>
</protein>
<evidence type="ECO:0000313" key="7">
    <source>
        <dbReference type="EMBL" id="MCP9761942.1"/>
    </source>
</evidence>
<keyword evidence="5" id="KW-0472">Membrane</keyword>
<organism evidence="7 8">
    <name type="scientific">Lacihabitans soyangensis</name>
    <dbReference type="NCBI Taxonomy" id="869394"/>
    <lineage>
        <taxon>Bacteria</taxon>
        <taxon>Pseudomonadati</taxon>
        <taxon>Bacteroidota</taxon>
        <taxon>Cytophagia</taxon>
        <taxon>Cytophagales</taxon>
        <taxon>Leadbetterellaceae</taxon>
        <taxon>Lacihabitans</taxon>
    </lineage>
</organism>
<dbReference type="Gene3D" id="3.40.30.10">
    <property type="entry name" value="Glutaredoxin"/>
    <property type="match status" value="1"/>
</dbReference>
<proteinExistence type="inferred from homology"/>
<feature type="binding site" evidence="3">
    <location>
        <position position="94"/>
    </location>
    <ligand>
        <name>Cu cation</name>
        <dbReference type="ChEBI" id="CHEBI:23378"/>
    </ligand>
</feature>
<keyword evidence="8" id="KW-1185">Reference proteome</keyword>
<dbReference type="Pfam" id="PF02630">
    <property type="entry name" value="SCO1-SenC"/>
    <property type="match status" value="1"/>
</dbReference>
<evidence type="ECO:0000256" key="4">
    <source>
        <dbReference type="PIRSR" id="PIRSR603782-2"/>
    </source>
</evidence>
<dbReference type="GO" id="GO:0046872">
    <property type="term" value="F:metal ion binding"/>
    <property type="evidence" value="ECO:0007669"/>
    <property type="project" value="UniProtKB-KW"/>
</dbReference>
<evidence type="ECO:0000256" key="5">
    <source>
        <dbReference type="SAM" id="Phobius"/>
    </source>
</evidence>
<dbReference type="PANTHER" id="PTHR12151:SF25">
    <property type="entry name" value="LINALOOL DEHYDRATASE_ISOMERASE DOMAIN-CONTAINING PROTEIN"/>
    <property type="match status" value="1"/>
</dbReference>
<sequence length="225" mass="25807">MLKKYIKAGILLIVLGIPAFVFIFLKVFGENKFDLPHYFPELDESGEVRVVNGDTVFVTVPQFTLTDQDSSLMQYQNSDISVVNFFFSRCGTVCPITNKNLLRVAENFKTYDAVKIYSLTVDPVFDRPYVLKKYASELGANYKNWRFLTGDKKYIYDLAIKGFKLPVSDASEYDKNIVDIDQTFIHSDKLLLVDTKGHIRGIYEGTNKSDIERLVVEIKVLLKDR</sequence>
<dbReference type="PANTHER" id="PTHR12151">
    <property type="entry name" value="ELECTRON TRANSPORT PROTIN SCO1/SENC FAMILY MEMBER"/>
    <property type="match status" value="1"/>
</dbReference>
<dbReference type="InterPro" id="IPR003782">
    <property type="entry name" value="SCO1/SenC"/>
</dbReference>
<evidence type="ECO:0000256" key="2">
    <source>
        <dbReference type="ARBA" id="ARBA00023008"/>
    </source>
</evidence>
<dbReference type="InterPro" id="IPR013766">
    <property type="entry name" value="Thioredoxin_domain"/>
</dbReference>
<name>A0AAE3GZ60_9BACT</name>
<dbReference type="PROSITE" id="PS51352">
    <property type="entry name" value="THIOREDOXIN_2"/>
    <property type="match status" value="1"/>
</dbReference>
<dbReference type="CDD" id="cd02968">
    <property type="entry name" value="SCO"/>
    <property type="match status" value="1"/>
</dbReference>
<dbReference type="AlphaFoldDB" id="A0AAE3GZ60"/>
<keyword evidence="5" id="KW-1133">Transmembrane helix</keyword>
<evidence type="ECO:0000313" key="8">
    <source>
        <dbReference type="Proteomes" id="UP001204144"/>
    </source>
</evidence>
<dbReference type="InterPro" id="IPR036249">
    <property type="entry name" value="Thioredoxin-like_sf"/>
</dbReference>
<evidence type="ECO:0000256" key="1">
    <source>
        <dbReference type="ARBA" id="ARBA00010996"/>
    </source>
</evidence>